<feature type="compositionally biased region" description="Polar residues" evidence="3">
    <location>
        <begin position="48"/>
        <end position="78"/>
    </location>
</feature>
<comment type="caution">
    <text evidence="6">The sequence shown here is derived from an EMBL/GenBank/DDBJ whole genome shotgun (WGS) entry which is preliminary data.</text>
</comment>
<name>A0ABP0C842_9PEZI</name>
<dbReference type="PANTHER" id="PTHR47957">
    <property type="entry name" value="ATP-DEPENDENT HELICASE HRQ1"/>
    <property type="match status" value="1"/>
</dbReference>
<dbReference type="PROSITE" id="PS51192">
    <property type="entry name" value="HELICASE_ATP_BIND_1"/>
    <property type="match status" value="1"/>
</dbReference>
<dbReference type="GO" id="GO:0004386">
    <property type="term" value="F:helicase activity"/>
    <property type="evidence" value="ECO:0007669"/>
    <property type="project" value="UniProtKB-KW"/>
</dbReference>
<dbReference type="CDD" id="cd17923">
    <property type="entry name" value="DEXHc_Hrq1-like"/>
    <property type="match status" value="1"/>
</dbReference>
<dbReference type="PANTHER" id="PTHR47957:SF3">
    <property type="entry name" value="ATP-DEPENDENT HELICASE HRQ1"/>
    <property type="match status" value="1"/>
</dbReference>
<evidence type="ECO:0000256" key="3">
    <source>
        <dbReference type="SAM" id="MobiDB-lite"/>
    </source>
</evidence>
<proteinExistence type="predicted"/>
<evidence type="ECO:0000313" key="6">
    <source>
        <dbReference type="EMBL" id="CAK7227820.1"/>
    </source>
</evidence>
<feature type="region of interest" description="Disordered" evidence="3">
    <location>
        <begin position="1"/>
        <end position="115"/>
    </location>
</feature>
<accession>A0ABP0C842</accession>
<feature type="domain" description="Helicase ATP-binding" evidence="4">
    <location>
        <begin position="481"/>
        <end position="664"/>
    </location>
</feature>
<dbReference type="CDD" id="cd18797">
    <property type="entry name" value="SF2_C_Hrq"/>
    <property type="match status" value="1"/>
</dbReference>
<keyword evidence="1" id="KW-0547">Nucleotide-binding</keyword>
<dbReference type="Pfam" id="PF09369">
    <property type="entry name" value="MZB"/>
    <property type="match status" value="1"/>
</dbReference>
<feature type="compositionally biased region" description="Acidic residues" evidence="3">
    <location>
        <begin position="1"/>
        <end position="12"/>
    </location>
</feature>
<reference evidence="6 7" key="1">
    <citation type="submission" date="2024-01" db="EMBL/GenBank/DDBJ databases">
        <authorList>
            <person name="Allen C."/>
            <person name="Tagirdzhanova G."/>
        </authorList>
    </citation>
    <scope>NUCLEOTIDE SEQUENCE [LARGE SCALE GENOMIC DNA]</scope>
</reference>
<evidence type="ECO:0000259" key="4">
    <source>
        <dbReference type="PROSITE" id="PS51192"/>
    </source>
</evidence>
<evidence type="ECO:0000256" key="1">
    <source>
        <dbReference type="ARBA" id="ARBA00022741"/>
    </source>
</evidence>
<evidence type="ECO:0000313" key="7">
    <source>
        <dbReference type="Proteomes" id="UP001642406"/>
    </source>
</evidence>
<organism evidence="6 7">
    <name type="scientific">Sporothrix bragantina</name>
    <dbReference type="NCBI Taxonomy" id="671064"/>
    <lineage>
        <taxon>Eukaryota</taxon>
        <taxon>Fungi</taxon>
        <taxon>Dikarya</taxon>
        <taxon>Ascomycota</taxon>
        <taxon>Pezizomycotina</taxon>
        <taxon>Sordariomycetes</taxon>
        <taxon>Sordariomycetidae</taxon>
        <taxon>Ophiostomatales</taxon>
        <taxon>Ophiostomataceae</taxon>
        <taxon>Sporothrix</taxon>
    </lineage>
</organism>
<dbReference type="InterPro" id="IPR011545">
    <property type="entry name" value="DEAD/DEAH_box_helicase_dom"/>
</dbReference>
<dbReference type="SMART" id="SM00490">
    <property type="entry name" value="HELICc"/>
    <property type="match status" value="1"/>
</dbReference>
<keyword evidence="6" id="KW-0347">Helicase</keyword>
<dbReference type="Proteomes" id="UP001642406">
    <property type="component" value="Unassembled WGS sequence"/>
</dbReference>
<keyword evidence="7" id="KW-1185">Reference proteome</keyword>
<dbReference type="PROSITE" id="PS51194">
    <property type="entry name" value="HELICASE_CTER"/>
    <property type="match status" value="1"/>
</dbReference>
<feature type="region of interest" description="Disordered" evidence="3">
    <location>
        <begin position="373"/>
        <end position="411"/>
    </location>
</feature>
<dbReference type="InterPro" id="IPR018973">
    <property type="entry name" value="MZB"/>
</dbReference>
<dbReference type="EMBL" id="CAWUHC010000068">
    <property type="protein sequence ID" value="CAK7227820.1"/>
    <property type="molecule type" value="Genomic_DNA"/>
</dbReference>
<dbReference type="Pfam" id="PF00271">
    <property type="entry name" value="Helicase_C"/>
    <property type="match status" value="1"/>
</dbReference>
<dbReference type="InterPro" id="IPR001650">
    <property type="entry name" value="Helicase_C-like"/>
</dbReference>
<sequence>MADAVTADDGDSDERRKESRRPAPWSREGTAEPQTTKQTKNKRKRSDTTGTASGSETVVVTENDLETSGTEQSESALSTPTPAATDKPTPKRKSQAKKPAIKKEDSTASQGPTRRDIGAWPEWFRALEKTHRALNLVYTICCTRKHLLTTFATIKTAVEANTGRPLLEKDVAAVAALLALHFGSGSGGGNGSGTAFSFSEAAGCIRFAYVDELSLQVEVQGAERDATFKTGANSRIRNRITAQGPAADSSVGGITGREALGTMASDGYGGSVIPDDSDRPKEVLYFEFIDEGLKREVANPKTGEPTKAKQKLREEQLRMPVYGQKQMAALIEKRHNRFTTAVNAFLDRCEAAEDDGREAVDPVAALKKEAEAFIPVPSPDDDKAEEGRGQYANGQLENSDGIGNGIPPTIPAERKTIPEIVDELKASSWYSGQVVPDGHRVFEEQEPVYGDLDFLLSQDMVNALYNAKGITQFYIHQTEAINALHAGKHVVVSTSTSSGKSLIFQLPVVHALEEDPYSRAMYIFPTKALAQDQKRSLRDLLAYMPELSHVLVETFDGDTPWKDRDMIREEARVIFTNPDMLHAAILPQESRWRSFLQRLQYVVVDELHYYNGLMGAHMAFIMRRLRRVCAALGNHSVRFISCSATVANPREHFETIFGVMDWEQDQPVQLVDFDGSPSGRKEFLCWNTPFRVPGDPASGRGSALYECARLFCELILRGVRVIAFCRVREQCEKLVGAVQQQLERMGRPECTTRVMGYRGGYTAQDRRRIESDMFEGRLVGIVATSALELGVDIGSLDCVMTWGFPYSIANLRQQSGRAGRRRGRDALSILVGDSFATDQYYMQNPDMLFDQPHGSLQVDLQNMLVREGHVQCAAFEMPIRPAADEQYFGSGLATLCAERLVPDDMGCYHCHAHFRPQPWKLVAIRDTEDEHFAIVDIGRNPPVVLEELEASRATFTIYDGAIFLHQGTTYLVREFNPDKGIARVERVRVDWTTQQREFTDVDPIETQAIRRIGGDGADSISAARAYLGKIRITQNVFGYFKIDRREKILDAVQVDNPPVVRYSRGTWLDVPASGLAVLERRRLHMAAAIHAAEHAVLSLLPNFVISLPGDVRTECKSGLKEFQNRQFTQRTRPARLTFYDAKGGAGGTGITAKAFDFVDMLLQQALTRIESCACGLFATEDGLSVSRGCLECIASPNCREANTVMSKVGAVVVLRSLLGQPIDEEALPMGPEEGLPPGPETVVLAIPVPGVHERVANIEKMEEKETSPDQPATISPA</sequence>
<feature type="domain" description="Helicase C-terminal" evidence="5">
    <location>
        <begin position="710"/>
        <end position="864"/>
    </location>
</feature>
<dbReference type="Pfam" id="PF22982">
    <property type="entry name" value="WHD_HRQ1"/>
    <property type="match status" value="1"/>
</dbReference>
<protein>
    <submittedName>
        <fullName evidence="6">ATP-dependent 3'-5' DNA helicase</fullName>
    </submittedName>
</protein>
<gene>
    <name evidence="6" type="primary">HRQ1</name>
    <name evidence="6" type="ORF">SBRCBS47491_006698</name>
</gene>
<dbReference type="Pfam" id="PF00270">
    <property type="entry name" value="DEAD"/>
    <property type="match status" value="1"/>
</dbReference>
<keyword evidence="2" id="KW-0067">ATP-binding</keyword>
<feature type="compositionally biased region" description="Basic residues" evidence="3">
    <location>
        <begin position="90"/>
        <end position="100"/>
    </location>
</feature>
<keyword evidence="6" id="KW-0378">Hydrolase</keyword>
<evidence type="ECO:0000256" key="2">
    <source>
        <dbReference type="ARBA" id="ARBA00022840"/>
    </source>
</evidence>
<dbReference type="SUPFAM" id="SSF52540">
    <property type="entry name" value="P-loop containing nucleoside triphosphate hydrolases"/>
    <property type="match status" value="1"/>
</dbReference>
<dbReference type="InterPro" id="IPR055227">
    <property type="entry name" value="HRQ1_WHD"/>
</dbReference>
<dbReference type="InterPro" id="IPR027417">
    <property type="entry name" value="P-loop_NTPase"/>
</dbReference>
<dbReference type="Gene3D" id="3.40.50.300">
    <property type="entry name" value="P-loop containing nucleotide triphosphate hydrolases"/>
    <property type="match status" value="2"/>
</dbReference>
<dbReference type="InterPro" id="IPR014001">
    <property type="entry name" value="Helicase_ATP-bd"/>
</dbReference>
<dbReference type="SMART" id="SM00487">
    <property type="entry name" value="DEXDc"/>
    <property type="match status" value="1"/>
</dbReference>
<evidence type="ECO:0000259" key="5">
    <source>
        <dbReference type="PROSITE" id="PS51194"/>
    </source>
</evidence>